<dbReference type="Pfam" id="PF14391">
    <property type="entry name" value="DUF4421"/>
    <property type="match status" value="1"/>
</dbReference>
<sequence>MTSHRNIILAALLLIFTVEAAAQSLSRVERKARLDSALAARYYRTPYDTNYVVRPEGKLTLKVRFNQTGNTFHAKGTVNDIYSEADLETSHKTTVSIGASYRGLSAAVAINPAKMSGAYKDYEFNLNYYSSRLSLDLSYQRSESLAGDITGDRGDQCLESGEATLKVLNIAGYYTFNHRRFSYPAAFTQSYIQRRSAGSWLAGISYQGGSIKTTDELKMRNPNAPDIRIYIGHLGIGGGYGYNLVLGQKWLFHLSLLPTFVVYNRNNMTVNDERKEAQHMRFNMIFNERAAIVYNFSPRYFAGVTAVVNNSVFKDDNVTVNQNKWRARAFFGLRL</sequence>
<accession>A0A0B4N096</accession>
<evidence type="ECO:0008006" key="2">
    <source>
        <dbReference type="Google" id="ProtNLM"/>
    </source>
</evidence>
<protein>
    <recommendedName>
        <fullName evidence="2">DUF4421 domain-containing protein</fullName>
    </recommendedName>
</protein>
<proteinExistence type="predicted"/>
<organism evidence="1">
    <name type="scientific">uncultured bacterium Lq_015_M09</name>
    <dbReference type="NCBI Taxonomy" id="1489289"/>
    <lineage>
        <taxon>Bacteria</taxon>
        <taxon>environmental samples</taxon>
    </lineage>
</organism>
<dbReference type="EMBL" id="KJ631404">
    <property type="protein sequence ID" value="AIF26259.1"/>
    <property type="molecule type" value="Genomic_DNA"/>
</dbReference>
<evidence type="ECO:0000313" key="1">
    <source>
        <dbReference type="EMBL" id="AIF26259.1"/>
    </source>
</evidence>
<reference evidence="1" key="1">
    <citation type="submission" date="2014-03" db="EMBL/GenBank/DDBJ databases">
        <title>A sequence of cellulolytic fosmid clone of goat rumen metagenome.</title>
        <authorList>
            <person name="Lee K.-T."/>
            <person name="Kim J.-Y."/>
            <person name="Kim Y.-J."/>
            <person name="Ahn J.-H."/>
            <person name="Park M.-N."/>
            <person name="Kim J.-H."/>
            <person name="Kim T.-H."/>
        </authorList>
    </citation>
    <scope>NUCLEOTIDE SEQUENCE</scope>
</reference>
<dbReference type="InterPro" id="IPR025535">
    <property type="entry name" value="DUF4421"/>
</dbReference>
<dbReference type="AlphaFoldDB" id="A0A0B4N096"/>
<name>A0A0B4N096_9BACT</name>